<evidence type="ECO:0000256" key="1">
    <source>
        <dbReference type="ARBA" id="ARBA00004123"/>
    </source>
</evidence>
<dbReference type="EMBL" id="ML220113">
    <property type="protein sequence ID" value="TGZ84319.1"/>
    <property type="molecule type" value="Genomic_DNA"/>
</dbReference>
<evidence type="ECO:0000256" key="3">
    <source>
        <dbReference type="ARBA" id="ARBA00023242"/>
    </source>
</evidence>
<keyword evidence="3" id="KW-0539">Nucleus</keyword>
<dbReference type="AlphaFoldDB" id="A0A4S2N4X9"/>
<feature type="compositionally biased region" description="Polar residues" evidence="4">
    <location>
        <begin position="381"/>
        <end position="390"/>
    </location>
</feature>
<feature type="compositionally biased region" description="Basic and acidic residues" evidence="4">
    <location>
        <begin position="461"/>
        <end position="491"/>
    </location>
</feature>
<feature type="region of interest" description="Disordered" evidence="4">
    <location>
        <begin position="568"/>
        <end position="598"/>
    </location>
</feature>
<feature type="region of interest" description="Disordered" evidence="4">
    <location>
        <begin position="51"/>
        <end position="156"/>
    </location>
</feature>
<dbReference type="FunCoup" id="A0A4S2N4X9">
    <property type="interactions" value="370"/>
</dbReference>
<dbReference type="Pfam" id="PF09368">
    <property type="entry name" value="Sas10"/>
    <property type="match status" value="1"/>
</dbReference>
<feature type="region of interest" description="Disordered" evidence="4">
    <location>
        <begin position="1"/>
        <end position="28"/>
    </location>
</feature>
<dbReference type="PANTHER" id="PTHR13237:SF8">
    <property type="entry name" value="SOMETHING ABOUT SILENCING PROTEIN 10"/>
    <property type="match status" value="1"/>
</dbReference>
<keyword evidence="7" id="KW-1185">Reference proteome</keyword>
<dbReference type="GO" id="GO:0000462">
    <property type="term" value="P:maturation of SSU-rRNA from tricistronic rRNA transcript (SSU-rRNA, 5.8S rRNA, LSU-rRNA)"/>
    <property type="evidence" value="ECO:0007669"/>
    <property type="project" value="TreeGrafter"/>
</dbReference>
<feature type="compositionally biased region" description="Acidic residues" evidence="4">
    <location>
        <begin position="142"/>
        <end position="151"/>
    </location>
</feature>
<feature type="compositionally biased region" description="Acidic residues" evidence="4">
    <location>
        <begin position="86"/>
        <end position="101"/>
    </location>
</feature>
<dbReference type="OrthoDB" id="1924577at2759"/>
<feature type="compositionally biased region" description="Polar residues" evidence="4">
    <location>
        <begin position="437"/>
        <end position="453"/>
    </location>
</feature>
<evidence type="ECO:0000313" key="7">
    <source>
        <dbReference type="Proteomes" id="UP000298138"/>
    </source>
</evidence>
<reference evidence="6 7" key="1">
    <citation type="submission" date="2019-04" db="EMBL/GenBank/DDBJ databases">
        <title>Comparative genomics and transcriptomics to analyze fruiting body development in filamentous ascomycetes.</title>
        <authorList>
            <consortium name="DOE Joint Genome Institute"/>
            <person name="Lutkenhaus R."/>
            <person name="Traeger S."/>
            <person name="Breuer J."/>
            <person name="Kuo A."/>
            <person name="Lipzen A."/>
            <person name="Pangilinan J."/>
            <person name="Dilworth D."/>
            <person name="Sandor L."/>
            <person name="Poggeler S."/>
            <person name="Barry K."/>
            <person name="Grigoriev I.V."/>
            <person name="Nowrousian M."/>
        </authorList>
    </citation>
    <scope>NUCLEOTIDE SEQUENCE [LARGE SCALE GENOMIC DNA]</scope>
    <source>
        <strain evidence="6 7">CBS 389.68</strain>
    </source>
</reference>
<comment type="subcellular location">
    <subcellularLocation>
        <location evidence="1">Nucleus</location>
    </subcellularLocation>
</comment>
<dbReference type="InParanoid" id="A0A4S2N4X9"/>
<dbReference type="PANTHER" id="PTHR13237">
    <property type="entry name" value="SOMETHING ABOUT SILENCING PROTEIN 10-RELATED"/>
    <property type="match status" value="1"/>
</dbReference>
<gene>
    <name evidence="6" type="ORF">EX30DRAFT_338851</name>
</gene>
<accession>A0A4S2N4X9</accession>
<feature type="region of interest" description="Disordered" evidence="4">
    <location>
        <begin position="316"/>
        <end position="510"/>
    </location>
</feature>
<feature type="domain" description="Sas10 C-terminal" evidence="5">
    <location>
        <begin position="556"/>
        <end position="629"/>
    </location>
</feature>
<evidence type="ECO:0000259" key="5">
    <source>
        <dbReference type="Pfam" id="PF09368"/>
    </source>
</evidence>
<dbReference type="Proteomes" id="UP000298138">
    <property type="component" value="Unassembled WGS sequence"/>
</dbReference>
<proteinExistence type="inferred from homology"/>
<sequence length="631" mass="70325">MGKKRRSRSAANTNSGPAGEPSAKHAAITSWEDVADSADEFHLERDKMALESVADLNSRRRHNDDFGDNEEEVMGLENYGFRESGSEDEDEDEEEEEEDLENEKGADGTNSDSDDEGRKEEEIEEGWGSSKKNYYGGHDSDLEADPAEEEEEARRLQSTHLAAMADEDFMFDNAEWGADGAEGTTETAEKSSAGKIIEALPTVLPTDPAARLKLLHSLHPEFEPLSKEFLSIQSVFPTLEAAARASKNPTDDPIVRKWKIASAYLGILSLYFGLMAGEERESVREHPIMDILVRCRQRWEGVKDLRVERIEERIMPTPPGSVEKQILRESGHLKTPLKTPTISKKRKPDELSSDEDELAEPTPIVKKKTKTKPSSTTNSTVDFSDLNSLLTSAITSKKPKKPPATQTPDSDNDFLEPTALSATEYATKESRRKNLRFHTSQIVSRSNKRTNAGINAGGDLDLPHKERRRERELRLQAEAARRRNEGADLDSRSPSPEPQAKKSEKSRFDQAIDAQEAAYLALLSGGAKEAKKKKEQQYKDAKAGLVTDTDEIDPKTGKRAITYQIQKNKGLTPHRKKEVRNPRVKKRNAYEKKKKKLSSTRAVYRGGLQGSYGGEATGIKKSVVKSVKFSS</sequence>
<dbReference type="InterPro" id="IPR018972">
    <property type="entry name" value="Sas10_C_dom"/>
</dbReference>
<comment type="similarity">
    <text evidence="2">Belongs to the SAS10 family.</text>
</comment>
<organism evidence="6 7">
    <name type="scientific">Ascodesmis nigricans</name>
    <dbReference type="NCBI Taxonomy" id="341454"/>
    <lineage>
        <taxon>Eukaryota</taxon>
        <taxon>Fungi</taxon>
        <taxon>Dikarya</taxon>
        <taxon>Ascomycota</taxon>
        <taxon>Pezizomycotina</taxon>
        <taxon>Pezizomycetes</taxon>
        <taxon>Pezizales</taxon>
        <taxon>Ascodesmidaceae</taxon>
        <taxon>Ascodesmis</taxon>
    </lineage>
</organism>
<feature type="compositionally biased region" description="Basic and acidic residues" evidence="4">
    <location>
        <begin position="499"/>
        <end position="510"/>
    </location>
</feature>
<evidence type="ECO:0000313" key="6">
    <source>
        <dbReference type="EMBL" id="TGZ84319.1"/>
    </source>
</evidence>
<dbReference type="STRING" id="341454.A0A4S2N4X9"/>
<feature type="compositionally biased region" description="Basic residues" evidence="4">
    <location>
        <begin position="572"/>
        <end position="598"/>
    </location>
</feature>
<evidence type="ECO:0000256" key="4">
    <source>
        <dbReference type="SAM" id="MobiDB-lite"/>
    </source>
</evidence>
<protein>
    <recommendedName>
        <fullName evidence="5">Sas10 C-terminal domain-containing protein</fullName>
    </recommendedName>
</protein>
<dbReference type="GO" id="GO:0032040">
    <property type="term" value="C:small-subunit processome"/>
    <property type="evidence" value="ECO:0007669"/>
    <property type="project" value="TreeGrafter"/>
</dbReference>
<name>A0A4S2N4X9_9PEZI</name>
<evidence type="ECO:0000256" key="2">
    <source>
        <dbReference type="ARBA" id="ARBA00010979"/>
    </source>
</evidence>